<organism evidence="5 6">
    <name type="scientific">Metabacillus arenae</name>
    <dbReference type="NCBI Taxonomy" id="2771434"/>
    <lineage>
        <taxon>Bacteria</taxon>
        <taxon>Bacillati</taxon>
        <taxon>Bacillota</taxon>
        <taxon>Bacilli</taxon>
        <taxon>Bacillales</taxon>
        <taxon>Bacillaceae</taxon>
        <taxon>Metabacillus</taxon>
    </lineage>
</organism>
<evidence type="ECO:0000256" key="3">
    <source>
        <dbReference type="RuleBase" id="RU003476"/>
    </source>
</evidence>
<feature type="domain" description="Nudix hydrolase" evidence="4">
    <location>
        <begin position="7"/>
        <end position="134"/>
    </location>
</feature>
<protein>
    <submittedName>
        <fullName evidence="5">NUDIX hydrolase</fullName>
    </submittedName>
</protein>
<dbReference type="InterPro" id="IPR015797">
    <property type="entry name" value="NUDIX_hydrolase-like_dom_sf"/>
</dbReference>
<dbReference type="RefSeq" id="WP_191158438.1">
    <property type="nucleotide sequence ID" value="NZ_JACXAI010000013.1"/>
</dbReference>
<comment type="caution">
    <text evidence="5">The sequence shown here is derived from an EMBL/GenBank/DDBJ whole genome shotgun (WGS) entry which is preliminary data.</text>
</comment>
<evidence type="ECO:0000256" key="2">
    <source>
        <dbReference type="ARBA" id="ARBA00022801"/>
    </source>
</evidence>
<dbReference type="EMBL" id="JACXAI010000013">
    <property type="protein sequence ID" value="MBD1380837.1"/>
    <property type="molecule type" value="Genomic_DNA"/>
</dbReference>
<dbReference type="Gene3D" id="3.90.79.10">
    <property type="entry name" value="Nucleoside Triphosphate Pyrophosphohydrolase"/>
    <property type="match status" value="1"/>
</dbReference>
<dbReference type="InterPro" id="IPR020476">
    <property type="entry name" value="Nudix_hydrolase"/>
</dbReference>
<dbReference type="SUPFAM" id="SSF55811">
    <property type="entry name" value="Nudix"/>
    <property type="match status" value="1"/>
</dbReference>
<dbReference type="PROSITE" id="PS51462">
    <property type="entry name" value="NUDIX"/>
    <property type="match status" value="1"/>
</dbReference>
<dbReference type="PANTHER" id="PTHR43046">
    <property type="entry name" value="GDP-MANNOSE MANNOSYL HYDROLASE"/>
    <property type="match status" value="1"/>
</dbReference>
<name>A0A926RY51_9BACI</name>
<evidence type="ECO:0000259" key="4">
    <source>
        <dbReference type="PROSITE" id="PS51462"/>
    </source>
</evidence>
<comment type="similarity">
    <text evidence="3">Belongs to the Nudix hydrolase family.</text>
</comment>
<comment type="cofactor">
    <cofactor evidence="1">
        <name>Mg(2+)</name>
        <dbReference type="ChEBI" id="CHEBI:18420"/>
    </cofactor>
</comment>
<dbReference type="PANTHER" id="PTHR43046:SF14">
    <property type="entry name" value="MUTT_NUDIX FAMILY PROTEIN"/>
    <property type="match status" value="1"/>
</dbReference>
<dbReference type="Proteomes" id="UP000626844">
    <property type="component" value="Unassembled WGS sequence"/>
</dbReference>
<keyword evidence="2 3" id="KW-0378">Hydrolase</keyword>
<accession>A0A926RY51</accession>
<keyword evidence="6" id="KW-1185">Reference proteome</keyword>
<dbReference type="PRINTS" id="PR00502">
    <property type="entry name" value="NUDIXFAMILY"/>
</dbReference>
<dbReference type="Pfam" id="PF00293">
    <property type="entry name" value="NUDIX"/>
    <property type="match status" value="1"/>
</dbReference>
<proteinExistence type="inferred from homology"/>
<gene>
    <name evidence="5" type="ORF">IC621_11400</name>
</gene>
<evidence type="ECO:0000313" key="5">
    <source>
        <dbReference type="EMBL" id="MBD1380837.1"/>
    </source>
</evidence>
<dbReference type="InterPro" id="IPR020084">
    <property type="entry name" value="NUDIX_hydrolase_CS"/>
</dbReference>
<dbReference type="AlphaFoldDB" id="A0A926RY51"/>
<sequence length="160" mass="17861">MTTKRGNVWLAVSGIVENDKGEWLVVKKTYGGLKGNWSFPAGFVKAGETVDQAIKREIQEETGIQTEICGLIGVRSGVIGKEISDNMLIFRLHAKSSEISPQEKEVSDVKFKSREELAIDQASSLLVVYFAETGFQSSLNLYDTFNPGKHFGYESYHLFF</sequence>
<evidence type="ECO:0000313" key="6">
    <source>
        <dbReference type="Proteomes" id="UP000626844"/>
    </source>
</evidence>
<dbReference type="InterPro" id="IPR000086">
    <property type="entry name" value="NUDIX_hydrolase_dom"/>
</dbReference>
<dbReference type="PROSITE" id="PS00893">
    <property type="entry name" value="NUDIX_BOX"/>
    <property type="match status" value="1"/>
</dbReference>
<evidence type="ECO:0000256" key="1">
    <source>
        <dbReference type="ARBA" id="ARBA00001946"/>
    </source>
</evidence>
<dbReference type="GO" id="GO:0016787">
    <property type="term" value="F:hydrolase activity"/>
    <property type="evidence" value="ECO:0007669"/>
    <property type="project" value="UniProtKB-KW"/>
</dbReference>
<reference evidence="5" key="1">
    <citation type="submission" date="2020-09" db="EMBL/GenBank/DDBJ databases">
        <title>A novel bacterium of genus Bacillus, isolated from South China Sea.</title>
        <authorList>
            <person name="Huang H."/>
            <person name="Mo K."/>
            <person name="Hu Y."/>
        </authorList>
    </citation>
    <scope>NUCLEOTIDE SEQUENCE</scope>
    <source>
        <strain evidence="5">IB182487</strain>
    </source>
</reference>